<feature type="compositionally biased region" description="Low complexity" evidence="1">
    <location>
        <begin position="136"/>
        <end position="160"/>
    </location>
</feature>
<proteinExistence type="predicted"/>
<accession>A0A1S6JGG1</accession>
<feature type="compositionally biased region" description="Basic residues" evidence="1">
    <location>
        <begin position="161"/>
        <end position="173"/>
    </location>
</feature>
<feature type="region of interest" description="Disordered" evidence="1">
    <location>
        <begin position="118"/>
        <end position="173"/>
    </location>
</feature>
<dbReference type="OrthoDB" id="3622864at2"/>
<keyword evidence="4" id="KW-1185">Reference proteome</keyword>
<protein>
    <recommendedName>
        <fullName evidence="2">DUF7426 domain-containing protein</fullName>
    </recommendedName>
</protein>
<dbReference type="KEGG" id="spac:B1H29_31655"/>
<dbReference type="Pfam" id="PF24201">
    <property type="entry name" value="DUF7426"/>
    <property type="match status" value="1"/>
</dbReference>
<sequence length="173" mass="18905">MAAQFEALEDFLDDYLKLPVLCKDGQTRVFSIPSPPAEDGLRVDTITKAAAKLFLDGTEPDQEVLDDAEERDLFRLVLGDVHDDMLAQVKWSRFRHAAMTAMVWVLNDRDTAAKFWGSGGDPSLLAPNRAGRRQQRSAPSASAAANTTRSRGSTSGTRAGSRQRRRRGNGASG</sequence>
<organism evidence="3 4">
    <name type="scientific">Streptomyces pactum</name>
    <dbReference type="NCBI Taxonomy" id="68249"/>
    <lineage>
        <taxon>Bacteria</taxon>
        <taxon>Bacillati</taxon>
        <taxon>Actinomycetota</taxon>
        <taxon>Actinomycetes</taxon>
        <taxon>Kitasatosporales</taxon>
        <taxon>Streptomycetaceae</taxon>
        <taxon>Streptomyces</taxon>
    </lineage>
</organism>
<dbReference type="Proteomes" id="UP000189443">
    <property type="component" value="Chromosome"/>
</dbReference>
<dbReference type="EMBL" id="CP019724">
    <property type="protein sequence ID" value="AQS70840.1"/>
    <property type="molecule type" value="Genomic_DNA"/>
</dbReference>
<evidence type="ECO:0000313" key="4">
    <source>
        <dbReference type="Proteomes" id="UP000189443"/>
    </source>
</evidence>
<dbReference type="AlphaFoldDB" id="A0A1S6JGG1"/>
<dbReference type="RefSeq" id="WP_055420694.1">
    <property type="nucleotide sequence ID" value="NZ_CP019724.1"/>
</dbReference>
<evidence type="ECO:0000313" key="3">
    <source>
        <dbReference type="EMBL" id="AQS70840.1"/>
    </source>
</evidence>
<evidence type="ECO:0000259" key="2">
    <source>
        <dbReference type="Pfam" id="PF24201"/>
    </source>
</evidence>
<gene>
    <name evidence="3" type="ORF">B1H29_31655</name>
</gene>
<feature type="domain" description="DUF7426" evidence="2">
    <location>
        <begin position="7"/>
        <end position="144"/>
    </location>
</feature>
<name>A0A1S6JGG1_9ACTN</name>
<evidence type="ECO:0000256" key="1">
    <source>
        <dbReference type="SAM" id="MobiDB-lite"/>
    </source>
</evidence>
<dbReference type="InterPro" id="IPR055849">
    <property type="entry name" value="DUF7426"/>
</dbReference>
<reference evidence="3 4" key="1">
    <citation type="submission" date="2017-02" db="EMBL/GenBank/DDBJ databases">
        <title>Streptomyces pactum ACT12 Genome sequencing and assembly.</title>
        <authorList>
            <person name="Xue Q."/>
            <person name="Yan X."/>
            <person name="Jia L."/>
            <person name="Yan H."/>
        </authorList>
    </citation>
    <scope>NUCLEOTIDE SEQUENCE [LARGE SCALE GENOMIC DNA]</scope>
    <source>
        <strain evidence="3 4">ACT12</strain>
    </source>
</reference>